<dbReference type="EMBL" id="CP071706">
    <property type="protein sequence ID" value="QWE81342.1"/>
    <property type="molecule type" value="Genomic_DNA"/>
</dbReference>
<dbReference type="GeneID" id="98284095"/>
<proteinExistence type="predicted"/>
<name>A0AAQ0INF3_9PSED</name>
<organism evidence="1 2">
    <name type="scientific">Pseudomonas donghuensis</name>
    <dbReference type="NCBI Taxonomy" id="1163398"/>
    <lineage>
        <taxon>Bacteria</taxon>
        <taxon>Pseudomonadati</taxon>
        <taxon>Pseudomonadota</taxon>
        <taxon>Gammaproteobacteria</taxon>
        <taxon>Pseudomonadales</taxon>
        <taxon>Pseudomonadaceae</taxon>
        <taxon>Pseudomonas</taxon>
    </lineage>
</organism>
<evidence type="ECO:0000313" key="1">
    <source>
        <dbReference type="EMBL" id="QWE81342.1"/>
    </source>
</evidence>
<gene>
    <name evidence="1" type="ORF">BV82_17470</name>
</gene>
<protein>
    <submittedName>
        <fullName evidence="1">Uncharacterized protein</fullName>
    </submittedName>
</protein>
<accession>A0AAQ0INF3</accession>
<keyword evidence="2" id="KW-1185">Reference proteome</keyword>
<dbReference type="AlphaFoldDB" id="A0AAQ0INF3"/>
<reference evidence="1 2" key="2">
    <citation type="journal article" date="2016" name="Front. Microbiol.">
        <title>When Genome-Based Approach Meets the 'Old but Good': Revealing Genes Involved in the Antibacterial Activity of Pseudomonas sp. P482 against Soft Rot Pathogens.</title>
        <authorList>
            <person name="Krzyzanowska D.M."/>
            <person name="Ossowicki A."/>
            <person name="Rajewska M."/>
            <person name="Maciag T."/>
            <person name="Jablonska M."/>
            <person name="Obuchowski M."/>
            <person name="Heeb S."/>
            <person name="Jafra S."/>
        </authorList>
    </citation>
    <scope>NUCLEOTIDE SEQUENCE [LARGE SCALE GENOMIC DNA]</scope>
    <source>
        <strain evidence="1 2">P482</strain>
    </source>
</reference>
<dbReference type="KEGG" id="pdw:BV82_17470"/>
<reference evidence="1 2" key="1">
    <citation type="journal article" date="2014" name="Genome Announc.">
        <title>Genome Sequence of Pseudomonas sp. Strain P482, a Tomato Rhizosphere Isolate with Broad-Spectrum Antimicrobial Activity.</title>
        <authorList>
            <person name="Krzyzanowska D.M."/>
            <person name="Ossowicki A."/>
            <person name="Jafra S."/>
        </authorList>
    </citation>
    <scope>NUCLEOTIDE SEQUENCE [LARGE SCALE GENOMIC DNA]</scope>
    <source>
        <strain evidence="1 2">P482</strain>
    </source>
</reference>
<dbReference type="Proteomes" id="UP000027121">
    <property type="component" value="Chromosome"/>
</dbReference>
<sequence>MTGIVKKQLGAASRKLQEKAGGELKPRMLAQSFRAIAGRLTGWAEIFGKYALAVNLRGFFPLRV</sequence>
<dbReference type="RefSeq" id="WP_145959287.1">
    <property type="nucleotide sequence ID" value="NZ_CATKPL010000033.1"/>
</dbReference>
<evidence type="ECO:0000313" key="2">
    <source>
        <dbReference type="Proteomes" id="UP000027121"/>
    </source>
</evidence>